<dbReference type="NCBIfam" id="TIGR04057">
    <property type="entry name" value="SusC_RagA_signa"/>
    <property type="match status" value="1"/>
</dbReference>
<keyword evidence="3 4" id="KW-0998">Cell outer membrane</keyword>
<evidence type="ECO:0000259" key="6">
    <source>
        <dbReference type="Pfam" id="PF07715"/>
    </source>
</evidence>
<reference evidence="7 8" key="1">
    <citation type="submission" date="2019-02" db="EMBL/GenBank/DDBJ databases">
        <title>Pedobacter sp. RP-3-8 sp. nov., isolated from Arctic soil.</title>
        <authorList>
            <person name="Dahal R.H."/>
        </authorList>
    </citation>
    <scope>NUCLEOTIDE SEQUENCE [LARGE SCALE GENOMIC DNA]</scope>
    <source>
        <strain evidence="7 8">RP-3-8</strain>
    </source>
</reference>
<keyword evidence="4" id="KW-1134">Transmembrane beta strand</keyword>
<gene>
    <name evidence="7" type="ORF">EZ444_17810</name>
</gene>
<comment type="subcellular location">
    <subcellularLocation>
        <location evidence="4">Cell outer membrane</location>
        <topology evidence="4">Multi-pass membrane protein</topology>
    </subcellularLocation>
</comment>
<dbReference type="InterPro" id="IPR023996">
    <property type="entry name" value="TonB-dep_OMP_SusC/RagA"/>
</dbReference>
<comment type="similarity">
    <text evidence="4">Belongs to the TonB-dependent receptor family.</text>
</comment>
<dbReference type="InterPro" id="IPR008969">
    <property type="entry name" value="CarboxyPept-like_regulatory"/>
</dbReference>
<evidence type="ECO:0000256" key="4">
    <source>
        <dbReference type="PROSITE-ProRule" id="PRU01360"/>
    </source>
</evidence>
<keyword evidence="4" id="KW-0812">Transmembrane</keyword>
<proteinExistence type="inferred from homology"/>
<keyword evidence="2 4" id="KW-0472">Membrane</keyword>
<sequence>MYKIFTKKLGNPPGYATKFLLIMKLIVVILFTTILQTSAITYAQRISINEKNVPLKSILKKIKVQSGYGFFYNKDLISNYDKVSLTITNGTIEQALQQCLTGRPLSFSIDNMIVVIKLKGEEILPRTLKADTVISGTVTDAKTAQKITGATVSIKNKKAVTFTDQGGNFRIMANTGDKLIISYIGYERQEVAITQATTRIIVKLKEAAQSLKDVVVTGLFERPAETYTGAASSFTAEDIAKVSNNNIITALRALDPSFQLTENINAGSNPNVLPNVSIRGGNSLPDLNSTPATNLFNYNAGLNAPLFILDGFETTLQRVVDLDVTRIARVDILKDAPATAIYGSRAANGVVVIETIRPKGGQLTVNYNANFTFETPDLSDYNLLNAREKLELERSIGVYNSSSNATNQDLQYYYNHRLSEINKGVNTDWMAIPLRNSYNQRHNLFLESGSNGVTYGIGASINNTLGVMKGSDRVNGSANSYIAYRVNKLQFKNDFTVSLNKASNSAYGSFSQYVRMNPYLTPYDAEGHLKQELERVLNSTGGVLNLTSVASPANPLFNPSLNVVDHNQYVSFTNNFSAKYQANRWLRLSSQLSVGRQNDESDQFLPAQHTSFLNTPTFEKGSYTKGYGKNTNLQGSISADINKSIGKHLFFSTLNANIIERKFDVQSYRVQGFPNSRLDQIVLGNSYPVGSKPSGTENITRMSGLLANLSYSYDSRYLFDFSYKLDGSSQFGTNERFAPFWSTGFGWNVHQETFMKKISAVDRLKLRYSYGSTGSQNFNSFLGISTSSYYTDKEYNGLVSTSLLGYGNPDLKWQITNKHNLGIELTLFKRLDLFGNYFIEKTIGSLASISTPPSVGFLSYSENVGDLTGKGWELNASYRIISKPASRDYWSVALRTFSVNRRVDKVSDNIKQINRRNESVRSSTPVTIYSEGQSLTAIWALKSYGIDPSTGLEIFRNRDGGYTNTYDPLQKVVVGNTQADLEGSISSNLEVKGIGMNVYLRFRIGGQAYNQTLIDRVENVNVVGGNVDRRVLEERWRKPGDVAFFKGIVNAGGVSNTQTLSSSRFVQNDNLLNLESLSVYYRFSDKWNKKMHLNNTKLSFFTANIFTLSSIKRERGLDYPFSQTYSLQLQTSF</sequence>
<keyword evidence="8" id="KW-1185">Reference proteome</keyword>
<dbReference type="EMBL" id="SJSM01000012">
    <property type="protein sequence ID" value="TCC93117.1"/>
    <property type="molecule type" value="Genomic_DNA"/>
</dbReference>
<evidence type="ECO:0000256" key="1">
    <source>
        <dbReference type="ARBA" id="ARBA00022448"/>
    </source>
</evidence>
<dbReference type="InterPro" id="IPR023997">
    <property type="entry name" value="TonB-dep_OMP_SusC/RagA_CS"/>
</dbReference>
<feature type="domain" description="TonB-dependent receptor plug" evidence="6">
    <location>
        <begin position="226"/>
        <end position="350"/>
    </location>
</feature>
<evidence type="ECO:0000313" key="8">
    <source>
        <dbReference type="Proteomes" id="UP000291117"/>
    </source>
</evidence>
<dbReference type="GO" id="GO:0009279">
    <property type="term" value="C:cell outer membrane"/>
    <property type="evidence" value="ECO:0007669"/>
    <property type="project" value="UniProtKB-SubCell"/>
</dbReference>
<dbReference type="Pfam" id="PF13715">
    <property type="entry name" value="CarbopepD_reg_2"/>
    <property type="match status" value="1"/>
</dbReference>
<dbReference type="InterPro" id="IPR037066">
    <property type="entry name" value="Plug_dom_sf"/>
</dbReference>
<dbReference type="RefSeq" id="WP_131610491.1">
    <property type="nucleotide sequence ID" value="NZ_SJSM01000012.1"/>
</dbReference>
<dbReference type="Gene3D" id="2.60.40.1120">
    <property type="entry name" value="Carboxypeptidase-like, regulatory domain"/>
    <property type="match status" value="1"/>
</dbReference>
<accession>A0A4R0N1B2</accession>
<dbReference type="SUPFAM" id="SSF56935">
    <property type="entry name" value="Porins"/>
    <property type="match status" value="1"/>
</dbReference>
<dbReference type="InterPro" id="IPR011662">
    <property type="entry name" value="Secretin/TonB_short_N"/>
</dbReference>
<evidence type="ECO:0000256" key="3">
    <source>
        <dbReference type="ARBA" id="ARBA00023237"/>
    </source>
</evidence>
<evidence type="ECO:0000259" key="5">
    <source>
        <dbReference type="Pfam" id="PF07660"/>
    </source>
</evidence>
<dbReference type="PROSITE" id="PS52016">
    <property type="entry name" value="TONB_DEPENDENT_REC_3"/>
    <property type="match status" value="1"/>
</dbReference>
<dbReference type="Pfam" id="PF07715">
    <property type="entry name" value="Plug"/>
    <property type="match status" value="1"/>
</dbReference>
<dbReference type="InterPro" id="IPR039426">
    <property type="entry name" value="TonB-dep_rcpt-like"/>
</dbReference>
<evidence type="ECO:0000256" key="2">
    <source>
        <dbReference type="ARBA" id="ARBA00023136"/>
    </source>
</evidence>
<dbReference type="Gene3D" id="2.170.130.10">
    <property type="entry name" value="TonB-dependent receptor, plug domain"/>
    <property type="match status" value="1"/>
</dbReference>
<comment type="caution">
    <text evidence="7">The sequence shown here is derived from an EMBL/GenBank/DDBJ whole genome shotgun (WGS) entry which is preliminary data.</text>
</comment>
<dbReference type="AlphaFoldDB" id="A0A4R0N1B2"/>
<dbReference type="Pfam" id="PF07660">
    <property type="entry name" value="STN"/>
    <property type="match status" value="1"/>
</dbReference>
<dbReference type="InterPro" id="IPR012910">
    <property type="entry name" value="Plug_dom"/>
</dbReference>
<dbReference type="SUPFAM" id="SSF49464">
    <property type="entry name" value="Carboxypeptidase regulatory domain-like"/>
    <property type="match status" value="1"/>
</dbReference>
<keyword evidence="1 4" id="KW-0813">Transport</keyword>
<feature type="domain" description="Secretin/TonB short N-terminal" evidence="5">
    <location>
        <begin position="70"/>
        <end position="117"/>
    </location>
</feature>
<dbReference type="OrthoDB" id="1094723at2"/>
<name>A0A4R0N1B2_9SPHI</name>
<organism evidence="7 8">
    <name type="scientific">Pedobacter hiemivivus</name>
    <dbReference type="NCBI Taxonomy" id="2530454"/>
    <lineage>
        <taxon>Bacteria</taxon>
        <taxon>Pseudomonadati</taxon>
        <taxon>Bacteroidota</taxon>
        <taxon>Sphingobacteriia</taxon>
        <taxon>Sphingobacteriales</taxon>
        <taxon>Sphingobacteriaceae</taxon>
        <taxon>Pedobacter</taxon>
    </lineage>
</organism>
<protein>
    <submittedName>
        <fullName evidence="7">SusC/RagA family TonB-linked outer membrane protein</fullName>
    </submittedName>
</protein>
<evidence type="ECO:0000313" key="7">
    <source>
        <dbReference type="EMBL" id="TCC93117.1"/>
    </source>
</evidence>
<dbReference type="NCBIfam" id="TIGR04056">
    <property type="entry name" value="OMP_RagA_SusC"/>
    <property type="match status" value="1"/>
</dbReference>
<dbReference type="Proteomes" id="UP000291117">
    <property type="component" value="Unassembled WGS sequence"/>
</dbReference>